<dbReference type="InterPro" id="IPR000672">
    <property type="entry name" value="THF_DH/CycHdrlase"/>
</dbReference>
<comment type="function">
    <text evidence="11">Catalyzes the oxidation of 5,10-methylenetetrahydrofolate to 5,10-methenyltetrahydrofolate and then the hydrolysis of 5,10-methenyltetrahydrofolate to 10-formyltetrahydrofolate.</text>
</comment>
<comment type="catalytic activity">
    <reaction evidence="11">
        <text>(6R)-5,10-methenyltetrahydrofolate + H2O = (6R)-10-formyltetrahydrofolate + H(+)</text>
        <dbReference type="Rhea" id="RHEA:23700"/>
        <dbReference type="ChEBI" id="CHEBI:15377"/>
        <dbReference type="ChEBI" id="CHEBI:15378"/>
        <dbReference type="ChEBI" id="CHEBI:57455"/>
        <dbReference type="ChEBI" id="CHEBI:195366"/>
        <dbReference type="EC" id="3.5.4.9"/>
    </reaction>
</comment>
<dbReference type="RefSeq" id="WP_193382058.1">
    <property type="nucleotide sequence ID" value="NZ_JABXWF010000042.1"/>
</dbReference>
<dbReference type="InterPro" id="IPR046346">
    <property type="entry name" value="Aminoacid_DH-like_N_sf"/>
</dbReference>
<evidence type="ECO:0000256" key="11">
    <source>
        <dbReference type="HAMAP-Rule" id="MF_01576"/>
    </source>
</evidence>
<comment type="subunit">
    <text evidence="11">Homodimer.</text>
</comment>
<evidence type="ECO:0000313" key="15">
    <source>
        <dbReference type="EMBL" id="MDX3044215.1"/>
    </source>
</evidence>
<evidence type="ECO:0000256" key="4">
    <source>
        <dbReference type="ARBA" id="ARBA00022755"/>
    </source>
</evidence>
<comment type="caution">
    <text evidence="11">Lacks conserved residue(s) required for the propagation of feature annotation.</text>
</comment>
<evidence type="ECO:0000256" key="7">
    <source>
        <dbReference type="ARBA" id="ARBA00023002"/>
    </source>
</evidence>
<dbReference type="Pfam" id="PF02882">
    <property type="entry name" value="THF_DHG_CYH_C"/>
    <property type="match status" value="1"/>
</dbReference>
<name>A0ABU4N357_9ACTN</name>
<accession>A0ABU4N357</accession>
<dbReference type="EMBL" id="JARAWJ010000071">
    <property type="protein sequence ID" value="MDX3044215.1"/>
    <property type="molecule type" value="Genomic_DNA"/>
</dbReference>
<feature type="region of interest" description="Disordered" evidence="12">
    <location>
        <begin position="287"/>
        <end position="310"/>
    </location>
</feature>
<dbReference type="Proteomes" id="UP001282474">
    <property type="component" value="Unassembled WGS sequence"/>
</dbReference>
<feature type="domain" description="Tetrahydrofolate dehydrogenase/cyclohydrolase NAD(P)-binding" evidence="14">
    <location>
        <begin position="140"/>
        <end position="281"/>
    </location>
</feature>
<keyword evidence="3 11" id="KW-0028">Amino-acid biosynthesis</keyword>
<dbReference type="PRINTS" id="PR00085">
    <property type="entry name" value="THFDHDRGNASE"/>
</dbReference>
<dbReference type="HAMAP" id="MF_01576">
    <property type="entry name" value="THF_DHG_CYH"/>
    <property type="match status" value="1"/>
</dbReference>
<keyword evidence="2 11" id="KW-0554">One-carbon metabolism</keyword>
<keyword evidence="16" id="KW-1185">Reference proteome</keyword>
<comment type="catalytic activity">
    <reaction evidence="11">
        <text>(6R)-5,10-methylene-5,6,7,8-tetrahydrofolate + NADP(+) = (6R)-5,10-methenyltetrahydrofolate + NADPH</text>
        <dbReference type="Rhea" id="RHEA:22812"/>
        <dbReference type="ChEBI" id="CHEBI:15636"/>
        <dbReference type="ChEBI" id="CHEBI:57455"/>
        <dbReference type="ChEBI" id="CHEBI:57783"/>
        <dbReference type="ChEBI" id="CHEBI:58349"/>
        <dbReference type="EC" id="1.5.1.5"/>
    </reaction>
</comment>
<keyword evidence="10 11" id="KW-0511">Multifunctional enzyme</keyword>
<dbReference type="EC" id="3.5.4.9" evidence="11"/>
<evidence type="ECO:0000256" key="1">
    <source>
        <dbReference type="ARBA" id="ARBA00004777"/>
    </source>
</evidence>
<dbReference type="InterPro" id="IPR020630">
    <property type="entry name" value="THF_DH/CycHdrlase_cat_dom"/>
</dbReference>
<dbReference type="Gene3D" id="3.40.50.720">
    <property type="entry name" value="NAD(P)-binding Rossmann-like Domain"/>
    <property type="match status" value="1"/>
</dbReference>
<evidence type="ECO:0000256" key="9">
    <source>
        <dbReference type="ARBA" id="ARBA00023167"/>
    </source>
</evidence>
<evidence type="ECO:0000256" key="6">
    <source>
        <dbReference type="ARBA" id="ARBA00022857"/>
    </source>
</evidence>
<evidence type="ECO:0000256" key="10">
    <source>
        <dbReference type="ARBA" id="ARBA00023268"/>
    </source>
</evidence>
<sequence>MTAQLIDGTTVARQVRSDVASGVAALVDAGGNAPGLATVLIGDDPASEVYVRNKRRACTAAGMTDLHRHLPAETIQDDAAALIDELAADPAVSGILLQLPTPAHLDAAALLARIPAHKDVDGLTTVNAGLLAQGSPGLRPCTPSGVMALLDAHRIPLEGAEAVVVGRSALVGKPMGQLLLERNATVTICHSRTRDLAAVCRRADVLVVAAGIPGLIGVDAVKPGATVIDVGIHRSTAGLCGDVDTDAVVGTAAFVTPVPGGVGPMTIAMLLANTLIAARAQQADRCGHPGVSSLRGRRADVLGDGAGTTP</sequence>
<gene>
    <name evidence="11 15" type="primary">folD</name>
    <name evidence="15" type="ORF">PV383_44730</name>
</gene>
<dbReference type="InterPro" id="IPR020867">
    <property type="entry name" value="THF_DH/CycHdrlase_CS"/>
</dbReference>
<evidence type="ECO:0000256" key="2">
    <source>
        <dbReference type="ARBA" id="ARBA00022563"/>
    </source>
</evidence>
<evidence type="ECO:0000259" key="13">
    <source>
        <dbReference type="Pfam" id="PF00763"/>
    </source>
</evidence>
<dbReference type="PANTHER" id="PTHR48099:SF5">
    <property type="entry name" value="C-1-TETRAHYDROFOLATE SYNTHASE, CYTOPLASMIC"/>
    <property type="match status" value="1"/>
</dbReference>
<evidence type="ECO:0000256" key="5">
    <source>
        <dbReference type="ARBA" id="ARBA00022801"/>
    </source>
</evidence>
<dbReference type="InterPro" id="IPR036291">
    <property type="entry name" value="NAD(P)-bd_dom_sf"/>
</dbReference>
<keyword evidence="5 11" id="KW-0378">Hydrolase</keyword>
<dbReference type="InterPro" id="IPR020631">
    <property type="entry name" value="THF_DH/CycHdrlase_NAD-bd_dom"/>
</dbReference>
<dbReference type="NCBIfam" id="NF010783">
    <property type="entry name" value="PRK14186.1"/>
    <property type="match status" value="1"/>
</dbReference>
<keyword evidence="4 11" id="KW-0658">Purine biosynthesis</keyword>
<dbReference type="PROSITE" id="PS00767">
    <property type="entry name" value="THF_DHG_CYH_2"/>
    <property type="match status" value="1"/>
</dbReference>
<dbReference type="CDD" id="cd01080">
    <property type="entry name" value="NAD_bind_m-THF_DH_Cyclohyd"/>
    <property type="match status" value="1"/>
</dbReference>
<evidence type="ECO:0000256" key="12">
    <source>
        <dbReference type="SAM" id="MobiDB-lite"/>
    </source>
</evidence>
<comment type="pathway">
    <text evidence="1 11">One-carbon metabolism; tetrahydrofolate interconversion.</text>
</comment>
<dbReference type="SUPFAM" id="SSF51735">
    <property type="entry name" value="NAD(P)-binding Rossmann-fold domains"/>
    <property type="match status" value="1"/>
</dbReference>
<evidence type="ECO:0000259" key="14">
    <source>
        <dbReference type="Pfam" id="PF02882"/>
    </source>
</evidence>
<feature type="domain" description="Tetrahydrofolate dehydrogenase/cyclohydrolase catalytic" evidence="13">
    <location>
        <begin position="6"/>
        <end position="121"/>
    </location>
</feature>
<proteinExistence type="inferred from homology"/>
<dbReference type="SUPFAM" id="SSF53223">
    <property type="entry name" value="Aminoacid dehydrogenase-like, N-terminal domain"/>
    <property type="match status" value="1"/>
</dbReference>
<comment type="similarity">
    <text evidence="11">Belongs to the tetrahydrofolate dehydrogenase/cyclohydrolase family.</text>
</comment>
<dbReference type="PANTHER" id="PTHR48099">
    <property type="entry name" value="C-1-TETRAHYDROFOLATE SYNTHASE, CYTOPLASMIC-RELATED"/>
    <property type="match status" value="1"/>
</dbReference>
<reference evidence="15 16" key="1">
    <citation type="journal article" date="2023" name="Microb. Genom.">
        <title>Mesoterricola silvestris gen. nov., sp. nov., Mesoterricola sediminis sp. nov., Geothrix oryzae sp. nov., Geothrix edaphica sp. nov., Geothrix rubra sp. nov., and Geothrix limicola sp. nov., six novel members of Acidobacteriota isolated from soils.</title>
        <authorList>
            <person name="Weisberg A.J."/>
            <person name="Pearce E."/>
            <person name="Kramer C.G."/>
            <person name="Chang J.H."/>
            <person name="Clarke C.R."/>
        </authorList>
    </citation>
    <scope>NUCLEOTIDE SEQUENCE [LARGE SCALE GENOMIC DNA]</scope>
    <source>
        <strain evidence="15 16">NE20-4-1</strain>
    </source>
</reference>
<organism evidence="15 16">
    <name type="scientific">Streptomyces caniscabiei</name>
    <dbReference type="NCBI Taxonomy" id="2746961"/>
    <lineage>
        <taxon>Bacteria</taxon>
        <taxon>Bacillati</taxon>
        <taxon>Actinomycetota</taxon>
        <taxon>Actinomycetes</taxon>
        <taxon>Kitasatosporales</taxon>
        <taxon>Streptomycetaceae</taxon>
        <taxon>Streptomyces</taxon>
    </lineage>
</organism>
<keyword evidence="9 11" id="KW-0486">Methionine biosynthesis</keyword>
<keyword evidence="8 11" id="KW-0368">Histidine biosynthesis</keyword>
<dbReference type="Pfam" id="PF00763">
    <property type="entry name" value="THF_DHG_CYH"/>
    <property type="match status" value="1"/>
</dbReference>
<evidence type="ECO:0000313" key="16">
    <source>
        <dbReference type="Proteomes" id="UP001282474"/>
    </source>
</evidence>
<dbReference type="Gene3D" id="3.40.50.10860">
    <property type="entry name" value="Leucine Dehydrogenase, chain A, domain 1"/>
    <property type="match status" value="1"/>
</dbReference>
<dbReference type="EC" id="1.5.1.5" evidence="11"/>
<keyword evidence="6 11" id="KW-0521">NADP</keyword>
<feature type="binding site" evidence="11">
    <location>
        <position position="232"/>
    </location>
    <ligand>
        <name>NADP(+)</name>
        <dbReference type="ChEBI" id="CHEBI:58349"/>
    </ligand>
</feature>
<feature type="binding site" evidence="11">
    <location>
        <begin position="166"/>
        <end position="168"/>
    </location>
    <ligand>
        <name>NADP(+)</name>
        <dbReference type="ChEBI" id="CHEBI:58349"/>
    </ligand>
</feature>
<evidence type="ECO:0000256" key="8">
    <source>
        <dbReference type="ARBA" id="ARBA00023102"/>
    </source>
</evidence>
<protein>
    <recommendedName>
        <fullName evidence="11">Bifunctional protein FolD</fullName>
    </recommendedName>
    <domain>
        <recommendedName>
            <fullName evidence="11">Methylenetetrahydrofolate dehydrogenase</fullName>
            <ecNumber evidence="11">1.5.1.5</ecNumber>
        </recommendedName>
    </domain>
    <domain>
        <recommendedName>
            <fullName evidence="11">Methenyltetrahydrofolate cyclohydrolase</fullName>
            <ecNumber evidence="11">3.5.4.9</ecNumber>
        </recommendedName>
    </domain>
</protein>
<keyword evidence="7 11" id="KW-0560">Oxidoreductase</keyword>
<evidence type="ECO:0000256" key="3">
    <source>
        <dbReference type="ARBA" id="ARBA00022605"/>
    </source>
</evidence>
<comment type="caution">
    <text evidence="15">The sequence shown here is derived from an EMBL/GenBank/DDBJ whole genome shotgun (WGS) entry which is preliminary data.</text>
</comment>